<dbReference type="EMBL" id="MTKO01000086">
    <property type="protein sequence ID" value="RWX44930.1"/>
    <property type="molecule type" value="Genomic_DNA"/>
</dbReference>
<protein>
    <submittedName>
        <fullName evidence="1">Uncharacterized protein</fullName>
    </submittedName>
</protein>
<keyword evidence="2" id="KW-1185">Reference proteome</keyword>
<sequence length="139" mass="15380">MNTADRQNNRHAQDGSTSVFRLETMRTYLEGLMDQADSAKLMQCSPAVIEPIFNGATRMNPASLFLNTGSKEDMPISGGRHSIIMKNSPWQLQITPAILTAPRTRDVTRLIPNISRTQIHPSAPSNKSSTIGLDWLKCV</sequence>
<gene>
    <name evidence="1" type="ORF">H206_01215</name>
</gene>
<dbReference type="Proteomes" id="UP000287853">
    <property type="component" value="Unassembled WGS sequence"/>
</dbReference>
<dbReference type="AlphaFoldDB" id="A0A444IW43"/>
<comment type="caution">
    <text evidence="1">The sequence shown here is derived from an EMBL/GenBank/DDBJ whole genome shotgun (WGS) entry which is preliminary data.</text>
</comment>
<accession>A0A444IW43</accession>
<name>A0A444IW43_9BACT</name>
<evidence type="ECO:0000313" key="2">
    <source>
        <dbReference type="Proteomes" id="UP000287853"/>
    </source>
</evidence>
<organism evidence="1 2">
    <name type="scientific">Candidatus Electrothrix aarhusensis</name>
    <dbReference type="NCBI Taxonomy" id="1859131"/>
    <lineage>
        <taxon>Bacteria</taxon>
        <taxon>Pseudomonadati</taxon>
        <taxon>Thermodesulfobacteriota</taxon>
        <taxon>Desulfobulbia</taxon>
        <taxon>Desulfobulbales</taxon>
        <taxon>Desulfobulbaceae</taxon>
        <taxon>Candidatus Electrothrix</taxon>
    </lineage>
</organism>
<evidence type="ECO:0000313" key="1">
    <source>
        <dbReference type="EMBL" id="RWX44930.1"/>
    </source>
</evidence>
<proteinExistence type="predicted"/>
<reference evidence="1 2" key="1">
    <citation type="submission" date="2017-01" db="EMBL/GenBank/DDBJ databases">
        <title>The cable genome- insights into the physiology and evolution of filamentous bacteria capable of sulfide oxidation via long distance electron transfer.</title>
        <authorList>
            <person name="Schreiber L."/>
            <person name="Bjerg J.T."/>
            <person name="Boggild A."/>
            <person name="Van De Vossenberg J."/>
            <person name="Meysman F."/>
            <person name="Nielsen L.P."/>
            <person name="Schramm A."/>
            <person name="Kjeldsen K.U."/>
        </authorList>
    </citation>
    <scope>NUCLEOTIDE SEQUENCE [LARGE SCALE GENOMIC DNA]</scope>
    <source>
        <strain evidence="1">MCF</strain>
    </source>
</reference>